<dbReference type="Proteomes" id="UP000094527">
    <property type="component" value="Unassembled WGS sequence"/>
</dbReference>
<dbReference type="GO" id="GO:0062129">
    <property type="term" value="C:chitin-based extracellular matrix"/>
    <property type="evidence" value="ECO:0007669"/>
    <property type="project" value="TreeGrafter"/>
</dbReference>
<accession>A0A1D2N0G3</accession>
<comment type="caution">
    <text evidence="4">The sequence shown here is derived from an EMBL/GenBank/DDBJ whole genome shotgun (WGS) entry which is preliminary data.</text>
</comment>
<dbReference type="EMBL" id="LJIJ01000322">
    <property type="protein sequence ID" value="ODM98783.1"/>
    <property type="molecule type" value="Genomic_DNA"/>
</dbReference>
<dbReference type="OMA" id="CIASTCA"/>
<dbReference type="AlphaFoldDB" id="A0A1D2N0G3"/>
<organism evidence="4 5">
    <name type="scientific">Orchesella cincta</name>
    <name type="common">Springtail</name>
    <name type="synonym">Podura cincta</name>
    <dbReference type="NCBI Taxonomy" id="48709"/>
    <lineage>
        <taxon>Eukaryota</taxon>
        <taxon>Metazoa</taxon>
        <taxon>Ecdysozoa</taxon>
        <taxon>Arthropoda</taxon>
        <taxon>Hexapoda</taxon>
        <taxon>Collembola</taxon>
        <taxon>Entomobryomorpha</taxon>
        <taxon>Entomobryoidea</taxon>
        <taxon>Orchesellidae</taxon>
        <taxon>Orchesellinae</taxon>
        <taxon>Orchesella</taxon>
    </lineage>
</organism>
<keyword evidence="5" id="KW-1185">Reference proteome</keyword>
<proteinExistence type="predicted"/>
<gene>
    <name evidence="4" type="ORF">Ocin01_07891</name>
</gene>
<feature type="chain" id="PRO_5008904845" evidence="3">
    <location>
        <begin position="17"/>
        <end position="208"/>
    </location>
</feature>
<dbReference type="OrthoDB" id="6379191at2759"/>
<sequence length="208" mass="22179">MKLLIVFAVCVAATSALPGDYGSSPSIIRRVVSPSYGAQKEPIVLKTSVPSYAALPEVIRQIKKTIPIVKFRLDSDNYGNYNHESVSGDGSIITEAGSLKDLGDEEGPVTVSRGSYSFIGDDGKTYKVDWVADENGFQATGDHLPTPPPIPAEILKGIEESKGWAASFGDSGDFSSNTVKISSDTPATVFKTKTRPSVIRVKSISSSY</sequence>
<keyword evidence="3" id="KW-0732">Signal</keyword>
<dbReference type="PANTHER" id="PTHR10380:SF173">
    <property type="entry name" value="CUTICULAR PROTEIN 47EF, ISOFORM C-RELATED"/>
    <property type="match status" value="1"/>
</dbReference>
<dbReference type="InterPro" id="IPR050468">
    <property type="entry name" value="Cuticle_Struct_Prot"/>
</dbReference>
<evidence type="ECO:0000256" key="1">
    <source>
        <dbReference type="ARBA" id="ARBA00022460"/>
    </source>
</evidence>
<dbReference type="PANTHER" id="PTHR10380">
    <property type="entry name" value="CUTICLE PROTEIN"/>
    <property type="match status" value="1"/>
</dbReference>
<dbReference type="Pfam" id="PF00379">
    <property type="entry name" value="Chitin_bind_4"/>
    <property type="match status" value="1"/>
</dbReference>
<feature type="signal peptide" evidence="3">
    <location>
        <begin position="1"/>
        <end position="16"/>
    </location>
</feature>
<evidence type="ECO:0000313" key="5">
    <source>
        <dbReference type="Proteomes" id="UP000094527"/>
    </source>
</evidence>
<evidence type="ECO:0000256" key="2">
    <source>
        <dbReference type="PROSITE-ProRule" id="PRU00497"/>
    </source>
</evidence>
<dbReference type="STRING" id="48709.A0A1D2N0G3"/>
<keyword evidence="1 2" id="KW-0193">Cuticle</keyword>
<name>A0A1D2N0G3_ORCCI</name>
<dbReference type="InterPro" id="IPR000618">
    <property type="entry name" value="Insect_cuticle"/>
</dbReference>
<evidence type="ECO:0000313" key="4">
    <source>
        <dbReference type="EMBL" id="ODM98783.1"/>
    </source>
</evidence>
<dbReference type="PRINTS" id="PR00947">
    <property type="entry name" value="CUTICLE"/>
</dbReference>
<protein>
    <submittedName>
        <fullName evidence="4">Endocuticle structural glycoprotein SgAbd-2</fullName>
    </submittedName>
</protein>
<dbReference type="GO" id="GO:0008010">
    <property type="term" value="F:structural constituent of chitin-based larval cuticle"/>
    <property type="evidence" value="ECO:0007669"/>
    <property type="project" value="TreeGrafter"/>
</dbReference>
<evidence type="ECO:0000256" key="3">
    <source>
        <dbReference type="SAM" id="SignalP"/>
    </source>
</evidence>
<reference evidence="4 5" key="1">
    <citation type="journal article" date="2016" name="Genome Biol. Evol.">
        <title>Gene Family Evolution Reflects Adaptation to Soil Environmental Stressors in the Genome of the Collembolan Orchesella cincta.</title>
        <authorList>
            <person name="Faddeeva-Vakhrusheva A."/>
            <person name="Derks M.F."/>
            <person name="Anvar S.Y."/>
            <person name="Agamennone V."/>
            <person name="Suring W."/>
            <person name="Smit S."/>
            <person name="van Straalen N.M."/>
            <person name="Roelofs D."/>
        </authorList>
    </citation>
    <scope>NUCLEOTIDE SEQUENCE [LARGE SCALE GENOMIC DNA]</scope>
    <source>
        <tissue evidence="4">Mixed pool</tissue>
    </source>
</reference>
<dbReference type="PROSITE" id="PS51155">
    <property type="entry name" value="CHIT_BIND_RR_2"/>
    <property type="match status" value="1"/>
</dbReference>